<dbReference type="EMBL" id="QKNV01000017">
    <property type="protein sequence ID" value="PZA22891.1"/>
    <property type="molecule type" value="Genomic_DNA"/>
</dbReference>
<dbReference type="Pfam" id="PF04230">
    <property type="entry name" value="PS_pyruv_trans"/>
    <property type="match status" value="1"/>
</dbReference>
<dbReference type="AlphaFoldDB" id="A0A323VE63"/>
<reference evidence="2 5" key="2">
    <citation type="submission" date="2020-08" db="EMBL/GenBank/DDBJ databases">
        <title>Sequencing the genomes of 1000 actinobacteria strains.</title>
        <authorList>
            <person name="Klenk H.-P."/>
        </authorList>
    </citation>
    <scope>NUCLEOTIDE SEQUENCE [LARGE SCALE GENOMIC DNA]</scope>
    <source>
        <strain evidence="2 5">DSM 16678</strain>
    </source>
</reference>
<dbReference type="RefSeq" id="WP_110550833.1">
    <property type="nucleotide sequence ID" value="NZ_JACIBU010000001.1"/>
</dbReference>
<evidence type="ECO:0000313" key="5">
    <source>
        <dbReference type="Proteomes" id="UP000580718"/>
    </source>
</evidence>
<evidence type="ECO:0000313" key="3">
    <source>
        <dbReference type="EMBL" id="PZA22891.1"/>
    </source>
</evidence>
<dbReference type="Proteomes" id="UP000580718">
    <property type="component" value="Unassembled WGS sequence"/>
</dbReference>
<protein>
    <submittedName>
        <fullName evidence="2">Polysaccharide pyruvyl transferase WcaK-like protein</fullName>
    </submittedName>
</protein>
<evidence type="ECO:0000313" key="4">
    <source>
        <dbReference type="Proteomes" id="UP000247602"/>
    </source>
</evidence>
<dbReference type="PANTHER" id="PTHR36836">
    <property type="entry name" value="COLANIC ACID BIOSYNTHESIS PROTEIN WCAK"/>
    <property type="match status" value="1"/>
</dbReference>
<feature type="domain" description="Polysaccharide pyruvyl transferase" evidence="1">
    <location>
        <begin position="109"/>
        <end position="345"/>
    </location>
</feature>
<dbReference type="OrthoDB" id="9770347at2"/>
<sequence length="419" mass="43687">MKQLVSRLARVGRRAVVASGVPARTDRLVVSRNARGAARAPGAGTHLVLAAPGGGNIGDQALLEALLENTAGPVSLVVPDAAQVQLPAEFADRVELLVIPHLVYGTGRAHLAAVARFGRALASATDLSVVGADVMDGRYSLPASVRRSTLATAAARAGVPTRVVGFSWSDRARPTARRALARAGRSGVRLLLRDPLSAERARRDGIAPVEEVADVVFAARSVDRSAADELLAGVTGPVALVNASGLLAGRLDQTEDYVRIVEGLRQRGLHVVLLPHVSRRPGDDVTACAAVAARVGTDRVSQVHRLLTPAQVRGLTERAAVTVTGRMHLAVMSLLNGVPAITLATQGKVEGLVQLFAAPELCVDPRAGFAATVLDVVDRVLPEGSDVRTSIRAALPRVVELARRNVDGLPAVELSRGAA</sequence>
<keyword evidence="2" id="KW-0808">Transferase</keyword>
<dbReference type="Proteomes" id="UP000247602">
    <property type="component" value="Unassembled WGS sequence"/>
</dbReference>
<organism evidence="3 4">
    <name type="scientific">Modestobacter versicolor</name>
    <dbReference type="NCBI Taxonomy" id="429133"/>
    <lineage>
        <taxon>Bacteria</taxon>
        <taxon>Bacillati</taxon>
        <taxon>Actinomycetota</taxon>
        <taxon>Actinomycetes</taxon>
        <taxon>Geodermatophilales</taxon>
        <taxon>Geodermatophilaceae</taxon>
        <taxon>Modestobacter</taxon>
    </lineage>
</organism>
<dbReference type="InterPro" id="IPR007345">
    <property type="entry name" value="Polysacch_pyruvyl_Trfase"/>
</dbReference>
<name>A0A323VE63_9ACTN</name>
<dbReference type="EMBL" id="JACIBU010000001">
    <property type="protein sequence ID" value="MBB3676977.1"/>
    <property type="molecule type" value="Genomic_DNA"/>
</dbReference>
<reference evidence="3 4" key="1">
    <citation type="submission" date="2018-06" db="EMBL/GenBank/DDBJ databases">
        <title>Draft genome sequence of Modestobacter versicolor CP153-2.</title>
        <authorList>
            <person name="Gundlapally S.R."/>
        </authorList>
    </citation>
    <scope>NUCLEOTIDE SEQUENCE [LARGE SCALE GENOMIC DNA]</scope>
    <source>
        <strain evidence="3 4">CP153-2</strain>
    </source>
</reference>
<comment type="caution">
    <text evidence="3">The sequence shown here is derived from an EMBL/GenBank/DDBJ whole genome shotgun (WGS) entry which is preliminary data.</text>
</comment>
<gene>
    <name evidence="3" type="ORF">DMO24_02830</name>
    <name evidence="2" type="ORF">FHX36_002712</name>
</gene>
<dbReference type="GO" id="GO:0016740">
    <property type="term" value="F:transferase activity"/>
    <property type="evidence" value="ECO:0007669"/>
    <property type="project" value="UniProtKB-KW"/>
</dbReference>
<evidence type="ECO:0000259" key="1">
    <source>
        <dbReference type="Pfam" id="PF04230"/>
    </source>
</evidence>
<keyword evidence="4" id="KW-1185">Reference proteome</keyword>
<proteinExistence type="predicted"/>
<accession>A0A323VE63</accession>
<evidence type="ECO:0000313" key="2">
    <source>
        <dbReference type="EMBL" id="MBB3676977.1"/>
    </source>
</evidence>
<dbReference type="PANTHER" id="PTHR36836:SF1">
    <property type="entry name" value="COLANIC ACID BIOSYNTHESIS PROTEIN WCAK"/>
    <property type="match status" value="1"/>
</dbReference>